<feature type="domain" description="PDZ" evidence="1">
    <location>
        <begin position="81"/>
        <end position="135"/>
    </location>
</feature>
<dbReference type="InterPro" id="IPR001478">
    <property type="entry name" value="PDZ"/>
</dbReference>
<comment type="caution">
    <text evidence="2">The sequence shown here is derived from an EMBL/GenBank/DDBJ whole genome shotgun (WGS) entry which is preliminary data.</text>
</comment>
<dbReference type="Proteomes" id="UP001371305">
    <property type="component" value="Unassembled WGS sequence"/>
</dbReference>
<dbReference type="PROSITE" id="PS50106">
    <property type="entry name" value="PDZ"/>
    <property type="match status" value="1"/>
</dbReference>
<evidence type="ECO:0000313" key="3">
    <source>
        <dbReference type="Proteomes" id="UP001371305"/>
    </source>
</evidence>
<dbReference type="SUPFAM" id="SSF50156">
    <property type="entry name" value="PDZ domain-like"/>
    <property type="match status" value="1"/>
</dbReference>
<proteinExistence type="predicted"/>
<evidence type="ECO:0000259" key="1">
    <source>
        <dbReference type="PROSITE" id="PS50106"/>
    </source>
</evidence>
<accession>A0ABU9APS6</accession>
<dbReference type="RefSeq" id="WP_341403137.1">
    <property type="nucleotide sequence ID" value="NZ_JBBUKT010000001.1"/>
</dbReference>
<organism evidence="2 3">
    <name type="scientific">Luteolibacter soli</name>
    <dbReference type="NCBI Taxonomy" id="3135280"/>
    <lineage>
        <taxon>Bacteria</taxon>
        <taxon>Pseudomonadati</taxon>
        <taxon>Verrucomicrobiota</taxon>
        <taxon>Verrucomicrobiia</taxon>
        <taxon>Verrucomicrobiales</taxon>
        <taxon>Verrucomicrobiaceae</taxon>
        <taxon>Luteolibacter</taxon>
    </lineage>
</organism>
<dbReference type="InterPro" id="IPR036034">
    <property type="entry name" value="PDZ_sf"/>
</dbReference>
<keyword evidence="3" id="KW-1185">Reference proteome</keyword>
<dbReference type="Gene3D" id="2.30.42.10">
    <property type="match status" value="1"/>
</dbReference>
<reference evidence="2 3" key="1">
    <citation type="submission" date="2024-04" db="EMBL/GenBank/DDBJ databases">
        <title>Luteolibacter sp. isolated from soil.</title>
        <authorList>
            <person name="An J."/>
        </authorList>
    </citation>
    <scope>NUCLEOTIDE SEQUENCE [LARGE SCALE GENOMIC DNA]</scope>
    <source>
        <strain evidence="2 3">Y139</strain>
    </source>
</reference>
<sequence length="246" mass="26355">MLPASVFGDDGFPAAALGSLASEDYKDRVQGERALIAWGQGKPEQAEERLLKEHDAATDPEVKLRLREALKEVVASEHQRKDGQGYVGIQMAEQNVALPGNGEQRGGVLVTRVNPDTPAMKAGLQANDVIIGLDNLKWPPGVGLAAPGMGVAGLEGTATAGFSTAIRGHKPGDKVDLEVLRGGEVKKLEMILTVRPMGLDQVPRSLLLPGAPLEEVAEELRSLEKKAKDEYFERWLASKRAAAKKP</sequence>
<evidence type="ECO:0000313" key="2">
    <source>
        <dbReference type="EMBL" id="MEK7949719.1"/>
    </source>
</evidence>
<dbReference type="CDD" id="cd06779">
    <property type="entry name" value="cpPDZ_Deg_HtrA-like"/>
    <property type="match status" value="1"/>
</dbReference>
<protein>
    <submittedName>
        <fullName evidence="2">PDZ domain-containing protein</fullName>
    </submittedName>
</protein>
<dbReference type="EMBL" id="JBBUKT010000001">
    <property type="protein sequence ID" value="MEK7949719.1"/>
    <property type="molecule type" value="Genomic_DNA"/>
</dbReference>
<name>A0ABU9APS6_9BACT</name>
<dbReference type="SMART" id="SM00228">
    <property type="entry name" value="PDZ"/>
    <property type="match status" value="1"/>
</dbReference>
<dbReference type="Pfam" id="PF00595">
    <property type="entry name" value="PDZ"/>
    <property type="match status" value="1"/>
</dbReference>
<gene>
    <name evidence="2" type="ORF">WKV53_04400</name>
</gene>